<dbReference type="OrthoDB" id="627554at2"/>
<dbReference type="eggNOG" id="ENOG502Z8CE">
    <property type="taxonomic scope" value="Bacteria"/>
</dbReference>
<dbReference type="KEGG" id="cat:CA2559_06020"/>
<dbReference type="InterPro" id="IPR018550">
    <property type="entry name" value="Lipid-A_deacylase-rel"/>
</dbReference>
<dbReference type="Pfam" id="PF09411">
    <property type="entry name" value="PagL"/>
    <property type="match status" value="1"/>
</dbReference>
<name>A3U7S6_CROAH</name>
<dbReference type="STRING" id="216432.CA2559_06020"/>
<evidence type="ECO:0000313" key="2">
    <source>
        <dbReference type="Proteomes" id="UP000002297"/>
    </source>
</evidence>
<dbReference type="EMBL" id="CP002046">
    <property type="protein sequence ID" value="EAP88293.1"/>
    <property type="molecule type" value="Genomic_DNA"/>
</dbReference>
<organism evidence="1 2">
    <name type="scientific">Croceibacter atlanticus (strain ATCC BAA-628 / JCM 21780 / CIP 108009 / IAM 15332 / KCTC 12090 / HTCC2559)</name>
    <dbReference type="NCBI Taxonomy" id="216432"/>
    <lineage>
        <taxon>Bacteria</taxon>
        <taxon>Pseudomonadati</taxon>
        <taxon>Bacteroidota</taxon>
        <taxon>Flavobacteriia</taxon>
        <taxon>Flavobacteriales</taxon>
        <taxon>Flavobacteriaceae</taxon>
        <taxon>Croceibacter</taxon>
    </lineage>
</organism>
<keyword evidence="2" id="KW-1185">Reference proteome</keyword>
<dbReference type="Proteomes" id="UP000002297">
    <property type="component" value="Chromosome"/>
</dbReference>
<sequence>MFLICGLHVFSQDKPVHEIDANVFYGSILLHNKDISHLIKGHPTGVILSYNRKTFGANSWESRYNYPDWGFSFAYQDMKSEELGNNFGVYGHYNFYFLKRNLMLRVGQGIAYNTNPFNLEDNFRNRAYGSHLLSSTYLMLNYKSKPFWGGFGIQSGIAVIHYSNASVKSPNTSTNSLTFNVGATYTFNEEDVPNFVPKVKEKYTEPLKLNFAFRTGFNEGDEVGHGTYPFYIFSAYVDKVLNRKSRLVLGTELFISKFLEEEIKYQSIAFPNQATGDEDYKRAGVFIGHELKFARYSAITHAGYYYYYPYDFEGPVYFRLGLKRTFGKHIFGVVSVKSHGAKAEALEFSLGYRL</sequence>
<gene>
    <name evidence="1" type="ordered locus">CA2559_06020</name>
</gene>
<dbReference type="HOGENOM" id="CLU_057487_0_0_10"/>
<evidence type="ECO:0000313" key="1">
    <source>
        <dbReference type="EMBL" id="EAP88293.1"/>
    </source>
</evidence>
<dbReference type="AlphaFoldDB" id="A3U7S6"/>
<evidence type="ECO:0008006" key="3">
    <source>
        <dbReference type="Google" id="ProtNLM"/>
    </source>
</evidence>
<proteinExistence type="predicted"/>
<accession>A3U7S6</accession>
<protein>
    <recommendedName>
        <fullName evidence="3">Deacylase</fullName>
    </recommendedName>
</protein>
<reference evidence="1 2" key="1">
    <citation type="journal article" date="2010" name="J. Bacteriol.">
        <title>The complete genome sequence of Croceibacter atlanticus HTCC2559T.</title>
        <authorList>
            <person name="Oh H.M."/>
            <person name="Kang I."/>
            <person name="Ferriera S."/>
            <person name="Giovannoni S.J."/>
            <person name="Cho J.C."/>
        </authorList>
    </citation>
    <scope>NUCLEOTIDE SEQUENCE [LARGE SCALE GENOMIC DNA]</scope>
    <source>
        <strain evidence="2">ATCC BAA-628 / HTCC2559 / KCTC 12090</strain>
    </source>
</reference>
<dbReference type="Gene3D" id="2.40.160.20">
    <property type="match status" value="1"/>
</dbReference>